<organism evidence="2 3">
    <name type="scientific">Talaromyces atroroseus</name>
    <dbReference type="NCBI Taxonomy" id="1441469"/>
    <lineage>
        <taxon>Eukaryota</taxon>
        <taxon>Fungi</taxon>
        <taxon>Dikarya</taxon>
        <taxon>Ascomycota</taxon>
        <taxon>Pezizomycotina</taxon>
        <taxon>Eurotiomycetes</taxon>
        <taxon>Eurotiomycetidae</taxon>
        <taxon>Eurotiales</taxon>
        <taxon>Trichocomaceae</taxon>
        <taxon>Talaromyces</taxon>
        <taxon>Talaromyces sect. Trachyspermi</taxon>
    </lineage>
</organism>
<dbReference type="PANTHER" id="PTHR43328:SF1">
    <property type="entry name" value="N-ACETYLTRANSFERASE DOMAIN-CONTAINING PROTEIN"/>
    <property type="match status" value="1"/>
</dbReference>
<dbReference type="OrthoDB" id="630895at2759"/>
<comment type="caution">
    <text evidence="2">The sequence shown here is derived from an EMBL/GenBank/DDBJ whole genome shotgun (WGS) entry which is preliminary data.</text>
</comment>
<dbReference type="RefSeq" id="XP_020116451.1">
    <property type="nucleotide sequence ID" value="XM_020263517.1"/>
</dbReference>
<evidence type="ECO:0000259" key="1">
    <source>
        <dbReference type="Pfam" id="PF13302"/>
    </source>
</evidence>
<dbReference type="InterPro" id="IPR016181">
    <property type="entry name" value="Acyl_CoA_acyltransferase"/>
</dbReference>
<dbReference type="Gene3D" id="3.40.630.30">
    <property type="match status" value="1"/>
</dbReference>
<evidence type="ECO:0000313" key="2">
    <source>
        <dbReference type="EMBL" id="OKL56330.1"/>
    </source>
</evidence>
<gene>
    <name evidence="2" type="ORF">UA08_08409</name>
</gene>
<dbReference type="STRING" id="1441469.A0A1Q5Q7X6"/>
<protein>
    <recommendedName>
        <fullName evidence="1">N-acetyltransferase domain-containing protein</fullName>
    </recommendedName>
</protein>
<dbReference type="EMBL" id="LFMY01000015">
    <property type="protein sequence ID" value="OKL56330.1"/>
    <property type="molecule type" value="Genomic_DNA"/>
</dbReference>
<keyword evidence="3" id="KW-1185">Reference proteome</keyword>
<reference evidence="2 3" key="1">
    <citation type="submission" date="2015-06" db="EMBL/GenBank/DDBJ databases">
        <title>Talaromyces atroroseus IBT 11181 draft genome.</title>
        <authorList>
            <person name="Rasmussen K.B."/>
            <person name="Rasmussen S."/>
            <person name="Petersen B."/>
            <person name="Sicheritz-Ponten T."/>
            <person name="Mortensen U.H."/>
            <person name="Thrane U."/>
        </authorList>
    </citation>
    <scope>NUCLEOTIDE SEQUENCE [LARGE SCALE GENOMIC DNA]</scope>
    <source>
        <strain evidence="2 3">IBT 11181</strain>
    </source>
</reference>
<dbReference type="AlphaFoldDB" id="A0A1Q5Q7X6"/>
<dbReference type="PANTHER" id="PTHR43328">
    <property type="entry name" value="ACETYLTRANSFERASE-RELATED"/>
    <property type="match status" value="1"/>
</dbReference>
<dbReference type="GO" id="GO:0016747">
    <property type="term" value="F:acyltransferase activity, transferring groups other than amino-acyl groups"/>
    <property type="evidence" value="ECO:0007669"/>
    <property type="project" value="InterPro"/>
</dbReference>
<dbReference type="Proteomes" id="UP000214365">
    <property type="component" value="Unassembled WGS sequence"/>
</dbReference>
<evidence type="ECO:0000313" key="3">
    <source>
        <dbReference type="Proteomes" id="UP000214365"/>
    </source>
</evidence>
<dbReference type="GeneID" id="31008165"/>
<proteinExistence type="predicted"/>
<feature type="domain" description="N-acetyltransferase" evidence="1">
    <location>
        <begin position="173"/>
        <end position="234"/>
    </location>
</feature>
<accession>A0A1Q5Q7X6</accession>
<dbReference type="Pfam" id="PF13302">
    <property type="entry name" value="Acetyltransf_3"/>
    <property type="match status" value="1"/>
</dbReference>
<dbReference type="SUPFAM" id="SSF55729">
    <property type="entry name" value="Acyl-CoA N-acyltransferases (Nat)"/>
    <property type="match status" value="1"/>
</dbReference>
<name>A0A1Q5Q7X6_TALAT</name>
<dbReference type="InterPro" id="IPR000182">
    <property type="entry name" value="GNAT_dom"/>
</dbReference>
<sequence length="294" mass="33293">MVLILTDNSEPYIRLPAPHSHIILTPPRLVEAREEKDNVEKSPPESDINTAVSALNDKRVYLKLESTPYPYMREHAIAFARQGHADTQRILQQQQQQGEWFDGCPFRDIRDTSSPSSSFLDAGDADIEHQEIAQATKIGDLLLHHYPFYELPVDSPERKTAQEKNAALPAGHEDLIWGIGFWLLPTYHGKGIMSAVLKAVIEDWAIPKMNMRVLKSSAYVGNEASVGVFRKCGFMHEATIEKGSAVLSESRGGGKRDIHVLRWERKADGHQDNTILMCRRRHTKIIQNKHSTRK</sequence>